<dbReference type="RefSeq" id="XP_033383795.1">
    <property type="nucleotide sequence ID" value="XM_033533116.1"/>
</dbReference>
<dbReference type="PANTHER" id="PTHR43040">
    <property type="entry name" value="RIBONUCLEASE D"/>
    <property type="match status" value="1"/>
</dbReference>
<sequence>MEDINSTIIDTADDIHNLVDRFTELGHVNNPTIYIDLEGVYLCRDGSISILTLLFNTGLPKPDVVIIDVHKLGKQAFETTVAKGSTLKGILEDKRFTKVFFDVRNDSDALFSHFGVVLERIEDVQLMESATRKTTTSRKFVTGLTKCVENNVFRGIHWNDRRGWLMAKSKGEQFFKKEYGGSHEVFNKRPISDDIISYCVADVQYLPKLREIFWTSQNSQWRDLVVAKSMERVVASRRSDYQPHGQDRVVAPWSEEEHATLNLLNYTPSPNYLNHFEPDDAWYERDDWDNEEDEDWDNSSSPRIGKASRKYQKDVRPKPV</sequence>
<evidence type="ECO:0000259" key="2">
    <source>
        <dbReference type="Pfam" id="PF01612"/>
    </source>
</evidence>
<dbReference type="GO" id="GO:0006139">
    <property type="term" value="P:nucleobase-containing compound metabolic process"/>
    <property type="evidence" value="ECO:0007669"/>
    <property type="project" value="InterPro"/>
</dbReference>
<feature type="compositionally biased region" description="Basic and acidic residues" evidence="1">
    <location>
        <begin position="311"/>
        <end position="320"/>
    </location>
</feature>
<dbReference type="Proteomes" id="UP000799778">
    <property type="component" value="Unassembled WGS sequence"/>
</dbReference>
<keyword evidence="4" id="KW-1185">Reference proteome</keyword>
<dbReference type="InterPro" id="IPR036397">
    <property type="entry name" value="RNaseH_sf"/>
</dbReference>
<organism evidence="3 4">
    <name type="scientific">Aaosphaeria arxii CBS 175.79</name>
    <dbReference type="NCBI Taxonomy" id="1450172"/>
    <lineage>
        <taxon>Eukaryota</taxon>
        <taxon>Fungi</taxon>
        <taxon>Dikarya</taxon>
        <taxon>Ascomycota</taxon>
        <taxon>Pezizomycotina</taxon>
        <taxon>Dothideomycetes</taxon>
        <taxon>Pleosporomycetidae</taxon>
        <taxon>Pleosporales</taxon>
        <taxon>Pleosporales incertae sedis</taxon>
        <taxon>Aaosphaeria</taxon>
    </lineage>
</organism>
<dbReference type="InterPro" id="IPR002562">
    <property type="entry name" value="3'-5'_exonuclease_dom"/>
</dbReference>
<evidence type="ECO:0000313" key="3">
    <source>
        <dbReference type="EMBL" id="KAF2015456.1"/>
    </source>
</evidence>
<dbReference type="InterPro" id="IPR012337">
    <property type="entry name" value="RNaseH-like_sf"/>
</dbReference>
<dbReference type="GO" id="GO:0008408">
    <property type="term" value="F:3'-5' exonuclease activity"/>
    <property type="evidence" value="ECO:0007669"/>
    <property type="project" value="InterPro"/>
</dbReference>
<dbReference type="EMBL" id="ML978069">
    <property type="protein sequence ID" value="KAF2015456.1"/>
    <property type="molecule type" value="Genomic_DNA"/>
</dbReference>
<proteinExistence type="predicted"/>
<feature type="region of interest" description="Disordered" evidence="1">
    <location>
        <begin position="289"/>
        <end position="320"/>
    </location>
</feature>
<dbReference type="OrthoDB" id="26838at2759"/>
<accession>A0A6A5XRD4</accession>
<dbReference type="Pfam" id="PF01612">
    <property type="entry name" value="DNA_pol_A_exo1"/>
    <property type="match status" value="1"/>
</dbReference>
<dbReference type="PANTHER" id="PTHR43040:SF1">
    <property type="entry name" value="RIBONUCLEASE D"/>
    <property type="match status" value="1"/>
</dbReference>
<feature type="domain" description="3'-5' exonuclease" evidence="2">
    <location>
        <begin position="13"/>
        <end position="214"/>
    </location>
</feature>
<name>A0A6A5XRD4_9PLEO</name>
<dbReference type="Gene3D" id="3.30.420.10">
    <property type="entry name" value="Ribonuclease H-like superfamily/Ribonuclease H"/>
    <property type="match status" value="1"/>
</dbReference>
<gene>
    <name evidence="3" type="ORF">BU24DRAFT_480222</name>
</gene>
<dbReference type="AlphaFoldDB" id="A0A6A5XRD4"/>
<evidence type="ECO:0000313" key="4">
    <source>
        <dbReference type="Proteomes" id="UP000799778"/>
    </source>
</evidence>
<dbReference type="GO" id="GO:0003676">
    <property type="term" value="F:nucleic acid binding"/>
    <property type="evidence" value="ECO:0007669"/>
    <property type="project" value="InterPro"/>
</dbReference>
<dbReference type="GeneID" id="54290513"/>
<reference evidence="3" key="1">
    <citation type="journal article" date="2020" name="Stud. Mycol.">
        <title>101 Dothideomycetes genomes: a test case for predicting lifestyles and emergence of pathogens.</title>
        <authorList>
            <person name="Haridas S."/>
            <person name="Albert R."/>
            <person name="Binder M."/>
            <person name="Bloem J."/>
            <person name="Labutti K."/>
            <person name="Salamov A."/>
            <person name="Andreopoulos B."/>
            <person name="Baker S."/>
            <person name="Barry K."/>
            <person name="Bills G."/>
            <person name="Bluhm B."/>
            <person name="Cannon C."/>
            <person name="Castanera R."/>
            <person name="Culley D."/>
            <person name="Daum C."/>
            <person name="Ezra D."/>
            <person name="Gonzalez J."/>
            <person name="Henrissat B."/>
            <person name="Kuo A."/>
            <person name="Liang C."/>
            <person name="Lipzen A."/>
            <person name="Lutzoni F."/>
            <person name="Magnuson J."/>
            <person name="Mondo S."/>
            <person name="Nolan M."/>
            <person name="Ohm R."/>
            <person name="Pangilinan J."/>
            <person name="Park H.-J."/>
            <person name="Ramirez L."/>
            <person name="Alfaro M."/>
            <person name="Sun H."/>
            <person name="Tritt A."/>
            <person name="Yoshinaga Y."/>
            <person name="Zwiers L.-H."/>
            <person name="Turgeon B."/>
            <person name="Goodwin S."/>
            <person name="Spatafora J."/>
            <person name="Crous P."/>
            <person name="Grigoriev I."/>
        </authorList>
    </citation>
    <scope>NUCLEOTIDE SEQUENCE</scope>
    <source>
        <strain evidence="3">CBS 175.79</strain>
    </source>
</reference>
<protein>
    <recommendedName>
        <fullName evidence="2">3'-5' exonuclease domain-containing protein</fullName>
    </recommendedName>
</protein>
<evidence type="ECO:0000256" key="1">
    <source>
        <dbReference type="SAM" id="MobiDB-lite"/>
    </source>
</evidence>
<dbReference type="SUPFAM" id="SSF53098">
    <property type="entry name" value="Ribonuclease H-like"/>
    <property type="match status" value="1"/>
</dbReference>